<name>A0A212FNL8_DANPL</name>
<dbReference type="PROSITE" id="PS50888">
    <property type="entry name" value="BHLH"/>
    <property type="match status" value="1"/>
</dbReference>
<dbReference type="eggNOG" id="KOG3898">
    <property type="taxonomic scope" value="Eukaryota"/>
</dbReference>
<feature type="compositionally biased region" description="Pro residues" evidence="5">
    <location>
        <begin position="1"/>
        <end position="11"/>
    </location>
</feature>
<dbReference type="FunFam" id="4.10.280.10:FF:000026">
    <property type="entry name" value="Basic helix-loop-helix family, member e23"/>
    <property type="match status" value="1"/>
</dbReference>
<comment type="caution">
    <text evidence="7">The sequence shown here is derived from an EMBL/GenBank/DDBJ whole genome shotgun (WGS) entry which is preliminary data.</text>
</comment>
<proteinExistence type="predicted"/>
<dbReference type="GO" id="GO:0000981">
    <property type="term" value="F:DNA-binding transcription factor activity, RNA polymerase II-specific"/>
    <property type="evidence" value="ECO:0007669"/>
    <property type="project" value="TreeGrafter"/>
</dbReference>
<dbReference type="Gene3D" id="4.10.280.10">
    <property type="entry name" value="Helix-loop-helix DNA-binding domain"/>
    <property type="match status" value="1"/>
</dbReference>
<dbReference type="PANTHER" id="PTHR19290">
    <property type="entry name" value="BASIC HELIX-LOOP-HELIX PROTEIN NEUROGENIN-RELATED"/>
    <property type="match status" value="1"/>
</dbReference>
<evidence type="ECO:0000313" key="7">
    <source>
        <dbReference type="EMBL" id="OWR55338.1"/>
    </source>
</evidence>
<evidence type="ECO:0000256" key="3">
    <source>
        <dbReference type="ARBA" id="ARBA00023163"/>
    </source>
</evidence>
<organism evidence="7 8">
    <name type="scientific">Danaus plexippus plexippus</name>
    <dbReference type="NCBI Taxonomy" id="278856"/>
    <lineage>
        <taxon>Eukaryota</taxon>
        <taxon>Metazoa</taxon>
        <taxon>Ecdysozoa</taxon>
        <taxon>Arthropoda</taxon>
        <taxon>Hexapoda</taxon>
        <taxon>Insecta</taxon>
        <taxon>Pterygota</taxon>
        <taxon>Neoptera</taxon>
        <taxon>Endopterygota</taxon>
        <taxon>Lepidoptera</taxon>
        <taxon>Glossata</taxon>
        <taxon>Ditrysia</taxon>
        <taxon>Papilionoidea</taxon>
        <taxon>Nymphalidae</taxon>
        <taxon>Danainae</taxon>
        <taxon>Danaini</taxon>
        <taxon>Danaina</taxon>
        <taxon>Danaus</taxon>
        <taxon>Danaus</taxon>
    </lineage>
</organism>
<keyword evidence="4" id="KW-0539">Nucleus</keyword>
<dbReference type="InterPro" id="IPR036638">
    <property type="entry name" value="HLH_DNA-bd_sf"/>
</dbReference>
<sequence length="155" mass="16790">MQGGQPPPPQHCYPTDENQPEPGTSYAQRPLGDGKSKQKMRQGKNVRLNINARERRRMHDLNDALDELRGVIPYAHSPSVRKLSKIATLLLAKNYILMQASALEELRRLVAYLQGTATAAGIVPPPGFDLAGMPATAKLLQGPQPGPPTAPDPPS</sequence>
<dbReference type="InParanoid" id="A0A212FNL8"/>
<evidence type="ECO:0000256" key="1">
    <source>
        <dbReference type="ARBA" id="ARBA00004123"/>
    </source>
</evidence>
<accession>A0A212FNL8</accession>
<feature type="compositionally biased region" description="Pro residues" evidence="5">
    <location>
        <begin position="144"/>
        <end position="155"/>
    </location>
</feature>
<dbReference type="GO" id="GO:0005634">
    <property type="term" value="C:nucleus"/>
    <property type="evidence" value="ECO:0007669"/>
    <property type="project" value="UniProtKB-SubCell"/>
</dbReference>
<dbReference type="GO" id="GO:0046983">
    <property type="term" value="F:protein dimerization activity"/>
    <property type="evidence" value="ECO:0007669"/>
    <property type="project" value="InterPro"/>
</dbReference>
<feature type="region of interest" description="Disordered" evidence="5">
    <location>
        <begin position="134"/>
        <end position="155"/>
    </location>
</feature>
<feature type="region of interest" description="Disordered" evidence="5">
    <location>
        <begin position="1"/>
        <end position="43"/>
    </location>
</feature>
<dbReference type="GO" id="GO:0007423">
    <property type="term" value="P:sensory organ development"/>
    <property type="evidence" value="ECO:0007669"/>
    <property type="project" value="TreeGrafter"/>
</dbReference>
<reference evidence="7 8" key="1">
    <citation type="journal article" date="2011" name="Cell">
        <title>The monarch butterfly genome yields insights into long-distance migration.</title>
        <authorList>
            <person name="Zhan S."/>
            <person name="Merlin C."/>
            <person name="Boore J.L."/>
            <person name="Reppert S.M."/>
        </authorList>
    </citation>
    <scope>NUCLEOTIDE SEQUENCE [LARGE SCALE GENOMIC DNA]</scope>
    <source>
        <strain evidence="7">F-2</strain>
    </source>
</reference>
<dbReference type="GO" id="GO:0061564">
    <property type="term" value="P:axon development"/>
    <property type="evidence" value="ECO:0007669"/>
    <property type="project" value="TreeGrafter"/>
</dbReference>
<gene>
    <name evidence="7" type="ORF">KGM_201350</name>
</gene>
<dbReference type="GO" id="GO:0070888">
    <property type="term" value="F:E-box binding"/>
    <property type="evidence" value="ECO:0007669"/>
    <property type="project" value="TreeGrafter"/>
</dbReference>
<protein>
    <recommendedName>
        <fullName evidence="6">BHLH domain-containing protein</fullName>
    </recommendedName>
</protein>
<evidence type="ECO:0000256" key="2">
    <source>
        <dbReference type="ARBA" id="ARBA00023015"/>
    </source>
</evidence>
<dbReference type="SUPFAM" id="SSF47459">
    <property type="entry name" value="HLH, helix-loop-helix DNA-binding domain"/>
    <property type="match status" value="1"/>
</dbReference>
<dbReference type="AlphaFoldDB" id="A0A212FNL8"/>
<keyword evidence="3" id="KW-0804">Transcription</keyword>
<dbReference type="PANTHER" id="PTHR19290:SF104">
    <property type="entry name" value="GH17679P"/>
    <property type="match status" value="1"/>
</dbReference>
<keyword evidence="2" id="KW-0805">Transcription regulation</keyword>
<comment type="subcellular location">
    <subcellularLocation>
        <location evidence="1">Nucleus</location>
    </subcellularLocation>
</comment>
<dbReference type="InterPro" id="IPR050359">
    <property type="entry name" value="bHLH_transcription_factors"/>
</dbReference>
<evidence type="ECO:0000313" key="8">
    <source>
        <dbReference type="Proteomes" id="UP000007151"/>
    </source>
</evidence>
<keyword evidence="8" id="KW-1185">Reference proteome</keyword>
<evidence type="ECO:0000259" key="6">
    <source>
        <dbReference type="PROSITE" id="PS50888"/>
    </source>
</evidence>
<dbReference type="EMBL" id="AGBW02005153">
    <property type="protein sequence ID" value="OWR55338.1"/>
    <property type="molecule type" value="Genomic_DNA"/>
</dbReference>
<feature type="domain" description="BHLH" evidence="6">
    <location>
        <begin position="45"/>
        <end position="99"/>
    </location>
</feature>
<dbReference type="GO" id="GO:0045944">
    <property type="term" value="P:positive regulation of transcription by RNA polymerase II"/>
    <property type="evidence" value="ECO:0007669"/>
    <property type="project" value="TreeGrafter"/>
</dbReference>
<evidence type="ECO:0000256" key="4">
    <source>
        <dbReference type="ARBA" id="ARBA00023242"/>
    </source>
</evidence>
<dbReference type="KEGG" id="dpl:KGM_201350"/>
<dbReference type="SMART" id="SM00353">
    <property type="entry name" value="HLH"/>
    <property type="match status" value="1"/>
</dbReference>
<dbReference type="InterPro" id="IPR011598">
    <property type="entry name" value="bHLH_dom"/>
</dbReference>
<dbReference type="Pfam" id="PF00010">
    <property type="entry name" value="HLH"/>
    <property type="match status" value="1"/>
</dbReference>
<evidence type="ECO:0000256" key="5">
    <source>
        <dbReference type="SAM" id="MobiDB-lite"/>
    </source>
</evidence>
<dbReference type="CDD" id="cd18954">
    <property type="entry name" value="bHLH_TS_bHLHe22_bHLHb5"/>
    <property type="match status" value="1"/>
</dbReference>
<dbReference type="Proteomes" id="UP000007151">
    <property type="component" value="Unassembled WGS sequence"/>
</dbReference>